<dbReference type="InterPro" id="IPR006115">
    <property type="entry name" value="6PGDH_NADP-bd"/>
</dbReference>
<name>A0A1D8GQS0_9FIRM</name>
<proteinExistence type="inferred from homology"/>
<dbReference type="SMART" id="SM01350">
    <property type="entry name" value="6PGD"/>
    <property type="match status" value="1"/>
</dbReference>
<evidence type="ECO:0000259" key="4">
    <source>
        <dbReference type="SMART" id="SM01350"/>
    </source>
</evidence>
<dbReference type="InterPro" id="IPR006114">
    <property type="entry name" value="6PGDH_C"/>
</dbReference>
<evidence type="ECO:0000256" key="3">
    <source>
        <dbReference type="ARBA" id="ARBA00023064"/>
    </source>
</evidence>
<comment type="similarity">
    <text evidence="1">Belongs to the 6-phosphogluconate dehydrogenase family.</text>
</comment>
<keyword evidence="2" id="KW-0560">Oxidoreductase</keyword>
<dbReference type="InterPro" id="IPR008927">
    <property type="entry name" value="6-PGluconate_DH-like_C_sf"/>
</dbReference>
<dbReference type="GO" id="GO:0050661">
    <property type="term" value="F:NADP binding"/>
    <property type="evidence" value="ECO:0007669"/>
    <property type="project" value="InterPro"/>
</dbReference>
<organism evidence="5 6">
    <name type="scientific">Geosporobacter ferrireducens</name>
    <dbReference type="NCBI Taxonomy" id="1424294"/>
    <lineage>
        <taxon>Bacteria</taxon>
        <taxon>Bacillati</taxon>
        <taxon>Bacillota</taxon>
        <taxon>Clostridia</taxon>
        <taxon>Peptostreptococcales</taxon>
        <taxon>Thermotaleaceae</taxon>
        <taxon>Geosporobacter</taxon>
    </lineage>
</organism>
<sequence>MKIGLIGLGKMGYNLALNLRDKGHEVIAHNRSTDKIKKIEGEGILGAYTLEDLTGSLEERKVIWMMIPAGSEVDNLIESLMPRLNPGDILIDGGNSNYLDTLRRYERLKDAKIDYVDVGTSGGIEGARNGACMMIGAAKEVFCYLELLFRDACLENGYAHVGKTGAGHYVKMIHNGIEYGMMQAIGEGFEILEKSEFNFDHKQITQVWNHGSVIRGWLMELTQKVFEEDPSLETIKGVIHSSGEGLWTVEEALRLKVPAPVITDSLFVRYRSEQQDTFSGKLIAGLRHQFGGHGVEKL</sequence>
<dbReference type="Gene3D" id="3.40.50.720">
    <property type="entry name" value="NAD(P)-binding Rossmann-like Domain"/>
    <property type="match status" value="1"/>
</dbReference>
<dbReference type="GO" id="GO:0019521">
    <property type="term" value="P:D-gluconate metabolic process"/>
    <property type="evidence" value="ECO:0007669"/>
    <property type="project" value="UniProtKB-KW"/>
</dbReference>
<dbReference type="Proteomes" id="UP000095743">
    <property type="component" value="Chromosome"/>
</dbReference>
<dbReference type="InterPro" id="IPR036291">
    <property type="entry name" value="NAD(P)-bd_dom_sf"/>
</dbReference>
<dbReference type="PROSITE" id="PS00461">
    <property type="entry name" value="6PGD"/>
    <property type="match status" value="1"/>
</dbReference>
<dbReference type="SUPFAM" id="SSF51735">
    <property type="entry name" value="NAD(P)-binding Rossmann-fold domains"/>
    <property type="match status" value="1"/>
</dbReference>
<dbReference type="AlphaFoldDB" id="A0A1D8GQS0"/>
<dbReference type="KEGG" id="gfe:Gferi_15335"/>
<dbReference type="PRINTS" id="PR00076">
    <property type="entry name" value="6PGDHDRGNASE"/>
</dbReference>
<feature type="domain" description="6-phosphogluconate dehydrogenase C-terminal" evidence="4">
    <location>
        <begin position="167"/>
        <end position="298"/>
    </location>
</feature>
<keyword evidence="3" id="KW-0311">Gluconate utilization</keyword>
<dbReference type="GO" id="GO:0004616">
    <property type="term" value="F:phosphogluconate dehydrogenase (decarboxylating) activity"/>
    <property type="evidence" value="ECO:0007669"/>
    <property type="project" value="InterPro"/>
</dbReference>
<dbReference type="SUPFAM" id="SSF48179">
    <property type="entry name" value="6-phosphogluconate dehydrogenase C-terminal domain-like"/>
    <property type="match status" value="1"/>
</dbReference>
<gene>
    <name evidence="5" type="ORF">Gferi_15335</name>
</gene>
<dbReference type="Gene3D" id="1.10.1040.10">
    <property type="entry name" value="N-(1-d-carboxylethyl)-l-norvaline Dehydrogenase, domain 2"/>
    <property type="match status" value="1"/>
</dbReference>
<dbReference type="NCBIfam" id="TIGR00872">
    <property type="entry name" value="gnd_rel"/>
    <property type="match status" value="1"/>
</dbReference>
<dbReference type="NCBIfam" id="NF007161">
    <property type="entry name" value="PRK09599.1"/>
    <property type="match status" value="1"/>
</dbReference>
<dbReference type="InterPro" id="IPR013328">
    <property type="entry name" value="6PGD_dom2"/>
</dbReference>
<dbReference type="InterPro" id="IPR006184">
    <property type="entry name" value="6PGdom_BS"/>
</dbReference>
<accession>A0A1D8GQS0</accession>
<reference evidence="5 6" key="1">
    <citation type="submission" date="2016-09" db="EMBL/GenBank/DDBJ databases">
        <title>Genomic analysis reveals versatility of anaerobic energy metabolism of Geosporobacter ferrireducens IRF9 of phylum Firmicutes.</title>
        <authorList>
            <person name="Kim S.-J."/>
        </authorList>
    </citation>
    <scope>NUCLEOTIDE SEQUENCE [LARGE SCALE GENOMIC DNA]</scope>
    <source>
        <strain evidence="5 6">IRF9</strain>
    </source>
</reference>
<dbReference type="InterPro" id="IPR004849">
    <property type="entry name" value="6DGDH_YqeC"/>
</dbReference>
<dbReference type="EMBL" id="CP017269">
    <property type="protein sequence ID" value="AOT73154.1"/>
    <property type="molecule type" value="Genomic_DNA"/>
</dbReference>
<dbReference type="PANTHER" id="PTHR11811">
    <property type="entry name" value="6-PHOSPHOGLUCONATE DEHYDROGENASE"/>
    <property type="match status" value="1"/>
</dbReference>
<evidence type="ECO:0000256" key="1">
    <source>
        <dbReference type="ARBA" id="ARBA00008419"/>
    </source>
</evidence>
<evidence type="ECO:0000313" key="6">
    <source>
        <dbReference type="Proteomes" id="UP000095743"/>
    </source>
</evidence>
<dbReference type="InterPro" id="IPR006183">
    <property type="entry name" value="Pgluconate_DH"/>
</dbReference>
<dbReference type="OrthoDB" id="9804542at2"/>
<evidence type="ECO:0000313" key="5">
    <source>
        <dbReference type="EMBL" id="AOT73154.1"/>
    </source>
</evidence>
<dbReference type="GO" id="GO:0006098">
    <property type="term" value="P:pentose-phosphate shunt"/>
    <property type="evidence" value="ECO:0007669"/>
    <property type="project" value="InterPro"/>
</dbReference>
<dbReference type="STRING" id="1424294.Gferi_15335"/>
<protein>
    <submittedName>
        <fullName evidence="5">6-phosphogluconate dehydrogenase (Decarboxylating)</fullName>
    </submittedName>
</protein>
<keyword evidence="6" id="KW-1185">Reference proteome</keyword>
<dbReference type="Pfam" id="PF03446">
    <property type="entry name" value="NAD_binding_2"/>
    <property type="match status" value="1"/>
</dbReference>
<dbReference type="Pfam" id="PF00393">
    <property type="entry name" value="6PGD"/>
    <property type="match status" value="1"/>
</dbReference>
<evidence type="ECO:0000256" key="2">
    <source>
        <dbReference type="ARBA" id="ARBA00023002"/>
    </source>
</evidence>